<protein>
    <submittedName>
        <fullName evidence="1">Uncharacterized protein</fullName>
    </submittedName>
</protein>
<reference evidence="1" key="1">
    <citation type="journal article" date="2016" name="Insect Biochem. Mol. Biol.">
        <title>Multifaceted biological insights from a draft genome sequence of the tobacco hornworm moth, Manduca sexta.</title>
        <authorList>
            <person name="Kanost M.R."/>
            <person name="Arrese E.L."/>
            <person name="Cao X."/>
            <person name="Chen Y.R."/>
            <person name="Chellapilla S."/>
            <person name="Goldsmith M.R."/>
            <person name="Grosse-Wilde E."/>
            <person name="Heckel D.G."/>
            <person name="Herndon N."/>
            <person name="Jiang H."/>
            <person name="Papanicolaou A."/>
            <person name="Qu J."/>
            <person name="Soulages J.L."/>
            <person name="Vogel H."/>
            <person name="Walters J."/>
            <person name="Waterhouse R.M."/>
            <person name="Ahn S.J."/>
            <person name="Almeida F.C."/>
            <person name="An C."/>
            <person name="Aqrawi P."/>
            <person name="Bretschneider A."/>
            <person name="Bryant W.B."/>
            <person name="Bucks S."/>
            <person name="Chao H."/>
            <person name="Chevignon G."/>
            <person name="Christen J.M."/>
            <person name="Clarke D.F."/>
            <person name="Dittmer N.T."/>
            <person name="Ferguson L.C.F."/>
            <person name="Garavelou S."/>
            <person name="Gordon K.H.J."/>
            <person name="Gunaratna R.T."/>
            <person name="Han Y."/>
            <person name="Hauser F."/>
            <person name="He Y."/>
            <person name="Heidel-Fischer H."/>
            <person name="Hirsh A."/>
            <person name="Hu Y."/>
            <person name="Jiang H."/>
            <person name="Kalra D."/>
            <person name="Klinner C."/>
            <person name="Konig C."/>
            <person name="Kovar C."/>
            <person name="Kroll A.R."/>
            <person name="Kuwar S.S."/>
            <person name="Lee S.L."/>
            <person name="Lehman R."/>
            <person name="Li K."/>
            <person name="Li Z."/>
            <person name="Liang H."/>
            <person name="Lovelace S."/>
            <person name="Lu Z."/>
            <person name="Mansfield J.H."/>
            <person name="McCulloch K.J."/>
            <person name="Mathew T."/>
            <person name="Morton B."/>
            <person name="Muzny D.M."/>
            <person name="Neunemann D."/>
            <person name="Ongeri F."/>
            <person name="Pauchet Y."/>
            <person name="Pu L.L."/>
            <person name="Pyrousis I."/>
            <person name="Rao X.J."/>
            <person name="Redding A."/>
            <person name="Roesel C."/>
            <person name="Sanchez-Gracia A."/>
            <person name="Schaack S."/>
            <person name="Shukla A."/>
            <person name="Tetreau G."/>
            <person name="Wang Y."/>
            <person name="Xiong G.H."/>
            <person name="Traut W."/>
            <person name="Walsh T.K."/>
            <person name="Worley K.C."/>
            <person name="Wu D."/>
            <person name="Wu W."/>
            <person name="Wu Y.Q."/>
            <person name="Zhang X."/>
            <person name="Zou Z."/>
            <person name="Zucker H."/>
            <person name="Briscoe A.D."/>
            <person name="Burmester T."/>
            <person name="Clem R.J."/>
            <person name="Feyereisen R."/>
            <person name="Grimmelikhuijzen C.J.P."/>
            <person name="Hamodrakas S.J."/>
            <person name="Hansson B.S."/>
            <person name="Huguet E."/>
            <person name="Jermiin L.S."/>
            <person name="Lan Q."/>
            <person name="Lehman H.K."/>
            <person name="Lorenzen M."/>
            <person name="Merzendorfer H."/>
            <person name="Michalopoulos I."/>
            <person name="Morton D.B."/>
            <person name="Muthukrishnan S."/>
            <person name="Oakeshott J.G."/>
            <person name="Palmer W."/>
            <person name="Park Y."/>
            <person name="Passarelli A.L."/>
            <person name="Rozas J."/>
            <person name="Schwartz L.M."/>
            <person name="Smith W."/>
            <person name="Southgate A."/>
            <person name="Vilcinskas A."/>
            <person name="Vogt R."/>
            <person name="Wang P."/>
            <person name="Werren J."/>
            <person name="Yu X.Q."/>
            <person name="Zhou J.J."/>
            <person name="Brown S.J."/>
            <person name="Scherer S.E."/>
            <person name="Richards S."/>
            <person name="Blissard G.W."/>
        </authorList>
    </citation>
    <scope>NUCLEOTIDE SEQUENCE</scope>
</reference>
<name>A0A921YUA8_MANSE</name>
<proteinExistence type="predicted"/>
<reference evidence="1" key="2">
    <citation type="submission" date="2020-12" db="EMBL/GenBank/DDBJ databases">
        <authorList>
            <person name="Kanost M."/>
        </authorList>
    </citation>
    <scope>NUCLEOTIDE SEQUENCE</scope>
</reference>
<gene>
    <name evidence="1" type="ORF">O3G_MSEX003833</name>
</gene>
<dbReference type="EMBL" id="JH668318">
    <property type="protein sequence ID" value="KAG6445290.1"/>
    <property type="molecule type" value="Genomic_DNA"/>
</dbReference>
<evidence type="ECO:0000313" key="2">
    <source>
        <dbReference type="Proteomes" id="UP000791440"/>
    </source>
</evidence>
<evidence type="ECO:0000313" key="1">
    <source>
        <dbReference type="EMBL" id="KAG6445290.1"/>
    </source>
</evidence>
<dbReference type="AlphaFoldDB" id="A0A921YUA8"/>
<sequence length="201" mass="22845">MKLRTKWNGIYTSSLKIVFIKYVPAKLPSLHLMVISSQGPPPFLKDIPEKCRGPPPVVEKPHECCKVEPFFEASDFTECGYKNSNEDVGFKRGPPDCSKQLCLMKKYNLAKDDQVDFEALKKFLDDYAEKYPAFKSAVEKAKECVKEDLPGPPSVCLANRIVFCIGSVVMFECPAENWSETEGCKTLKDHMTECKPFFQRQ</sequence>
<organism evidence="1 2">
    <name type="scientific">Manduca sexta</name>
    <name type="common">Tobacco hawkmoth</name>
    <name type="synonym">Tobacco hornworm</name>
    <dbReference type="NCBI Taxonomy" id="7130"/>
    <lineage>
        <taxon>Eukaryota</taxon>
        <taxon>Metazoa</taxon>
        <taxon>Ecdysozoa</taxon>
        <taxon>Arthropoda</taxon>
        <taxon>Hexapoda</taxon>
        <taxon>Insecta</taxon>
        <taxon>Pterygota</taxon>
        <taxon>Neoptera</taxon>
        <taxon>Endopterygota</taxon>
        <taxon>Lepidoptera</taxon>
        <taxon>Glossata</taxon>
        <taxon>Ditrysia</taxon>
        <taxon>Bombycoidea</taxon>
        <taxon>Sphingidae</taxon>
        <taxon>Sphinginae</taxon>
        <taxon>Sphingini</taxon>
        <taxon>Manduca</taxon>
    </lineage>
</organism>
<dbReference type="Proteomes" id="UP000791440">
    <property type="component" value="Unassembled WGS sequence"/>
</dbReference>
<accession>A0A921YUA8</accession>
<comment type="caution">
    <text evidence="1">The sequence shown here is derived from an EMBL/GenBank/DDBJ whole genome shotgun (WGS) entry which is preliminary data.</text>
</comment>
<keyword evidence="2" id="KW-1185">Reference proteome</keyword>